<name>A0A3B0CDK0_9FLAO</name>
<evidence type="ECO:0000313" key="1">
    <source>
        <dbReference type="EMBL" id="RKN83360.1"/>
    </source>
</evidence>
<comment type="caution">
    <text evidence="1">The sequence shown here is derived from an EMBL/GenBank/DDBJ whole genome shotgun (WGS) entry which is preliminary data.</text>
</comment>
<dbReference type="EMBL" id="RBCJ01000001">
    <property type="protein sequence ID" value="RKN83360.1"/>
    <property type="molecule type" value="Genomic_DNA"/>
</dbReference>
<evidence type="ECO:0000313" key="2">
    <source>
        <dbReference type="Proteomes" id="UP000276603"/>
    </source>
</evidence>
<dbReference type="AlphaFoldDB" id="A0A3B0CDK0"/>
<gene>
    <name evidence="1" type="ORF">D7Z94_05920</name>
</gene>
<reference evidence="1 2" key="1">
    <citation type="submission" date="2018-10" db="EMBL/GenBank/DDBJ databases">
        <title>Ulvibacterium marinum gen. nov., sp. nov., a novel marine bacterium of the family Flavobacteriaceae, isolated from a culture of the green alga Ulva prolifera.</title>
        <authorList>
            <person name="Zhang Z."/>
        </authorList>
    </citation>
    <scope>NUCLEOTIDE SEQUENCE [LARGE SCALE GENOMIC DNA]</scope>
    <source>
        <strain evidence="1 2">CCMM003</strain>
    </source>
</reference>
<keyword evidence="2" id="KW-1185">Reference proteome</keyword>
<proteinExistence type="predicted"/>
<protein>
    <submittedName>
        <fullName evidence="1">Uncharacterized protein</fullName>
    </submittedName>
</protein>
<sequence>MLLPKKKGNAISLTIEGVLSKSDIKAELSRIDNEIEDNAIKIAKVSEQRLMQIGTDLGHIKRIPLSMISRTLSENTSSRLPLVIKTTGLA</sequence>
<dbReference type="RefSeq" id="WP_120710567.1">
    <property type="nucleotide sequence ID" value="NZ_RBCJ01000001.1"/>
</dbReference>
<accession>A0A3B0CDK0</accession>
<dbReference type="Proteomes" id="UP000276603">
    <property type="component" value="Unassembled WGS sequence"/>
</dbReference>
<organism evidence="1 2">
    <name type="scientific">Ulvibacterium marinum</name>
    <dbReference type="NCBI Taxonomy" id="2419782"/>
    <lineage>
        <taxon>Bacteria</taxon>
        <taxon>Pseudomonadati</taxon>
        <taxon>Bacteroidota</taxon>
        <taxon>Flavobacteriia</taxon>
        <taxon>Flavobacteriales</taxon>
        <taxon>Flavobacteriaceae</taxon>
        <taxon>Ulvibacterium</taxon>
    </lineage>
</organism>